<evidence type="ECO:0000256" key="3">
    <source>
        <dbReference type="ARBA" id="ARBA00022603"/>
    </source>
</evidence>
<dbReference type="SUPFAM" id="SSF53335">
    <property type="entry name" value="S-adenosyl-L-methionine-dependent methyltransferases"/>
    <property type="match status" value="1"/>
</dbReference>
<evidence type="ECO:0000256" key="7">
    <source>
        <dbReference type="ARBA" id="ARBA00047783"/>
    </source>
</evidence>
<evidence type="ECO:0000313" key="9">
    <source>
        <dbReference type="EMBL" id="KAF9609280.1"/>
    </source>
</evidence>
<evidence type="ECO:0000256" key="6">
    <source>
        <dbReference type="ARBA" id="ARBA00022694"/>
    </source>
</evidence>
<keyword evidence="10" id="KW-1185">Reference proteome</keyword>
<keyword evidence="3" id="KW-0489">Methyltransferase</keyword>
<accession>A0A835LVR2</accession>
<dbReference type="OrthoDB" id="408788at2759"/>
<feature type="domain" description="SAM-dependent methyltransferase TRM5/TYW2-type" evidence="8">
    <location>
        <begin position="323"/>
        <end position="414"/>
    </location>
</feature>
<dbReference type="FunFam" id="3.30.300.110:FF:000001">
    <property type="entry name" value="tRNA (guanine(37)-N1)-methyltransferase"/>
    <property type="match status" value="1"/>
</dbReference>
<comment type="caution">
    <text evidence="9">The sequence shown here is derived from an EMBL/GenBank/DDBJ whole genome shotgun (WGS) entry which is preliminary data.</text>
</comment>
<name>A0A835LVR2_9MAGN</name>
<evidence type="ECO:0000256" key="4">
    <source>
        <dbReference type="ARBA" id="ARBA00022679"/>
    </source>
</evidence>
<dbReference type="AlphaFoldDB" id="A0A835LVR2"/>
<dbReference type="Proteomes" id="UP000631114">
    <property type="component" value="Unassembled WGS sequence"/>
</dbReference>
<keyword evidence="2" id="KW-0963">Cytoplasm</keyword>
<dbReference type="PANTHER" id="PTHR23245:SF43">
    <property type="entry name" value="TRNA (GUANINE(37)-N1)-METHYLTRANSFERASE 2"/>
    <property type="match status" value="1"/>
</dbReference>
<dbReference type="EMBL" id="JADFTS010000004">
    <property type="protein sequence ID" value="KAF9609280.1"/>
    <property type="molecule type" value="Genomic_DNA"/>
</dbReference>
<dbReference type="InterPro" id="IPR030382">
    <property type="entry name" value="MeTrfase_TRM5/TYW2"/>
</dbReference>
<reference evidence="9 10" key="1">
    <citation type="submission" date="2020-10" db="EMBL/GenBank/DDBJ databases">
        <title>The Coptis chinensis genome and diversification of protoberbering-type alkaloids.</title>
        <authorList>
            <person name="Wang B."/>
            <person name="Shu S."/>
            <person name="Song C."/>
            <person name="Liu Y."/>
        </authorList>
    </citation>
    <scope>NUCLEOTIDE SEQUENCE [LARGE SCALE GENOMIC DNA]</scope>
    <source>
        <strain evidence="9">HL-2020</strain>
        <tissue evidence="9">Leaf</tissue>
    </source>
</reference>
<dbReference type="GO" id="GO:0005739">
    <property type="term" value="C:mitochondrion"/>
    <property type="evidence" value="ECO:0007669"/>
    <property type="project" value="GOC"/>
</dbReference>
<evidence type="ECO:0000256" key="2">
    <source>
        <dbReference type="ARBA" id="ARBA00022490"/>
    </source>
</evidence>
<protein>
    <recommendedName>
        <fullName evidence="8">SAM-dependent methyltransferase TRM5/TYW2-type domain-containing protein</fullName>
    </recommendedName>
</protein>
<dbReference type="PROSITE" id="PS51684">
    <property type="entry name" value="SAM_MT_TRM5_TYW2"/>
    <property type="match status" value="1"/>
</dbReference>
<dbReference type="InterPro" id="IPR056744">
    <property type="entry name" value="TRM5/TYW2-like_N"/>
</dbReference>
<sequence>MYMSSKLVHCCHQLSFTVSIKNCFIRKPLFPKYFLLNPYCTISSNPTLSIHNEFIYGPSIYKGRKPSKVEEEEEEDDSIIDKESFSRVFDIAAIRVPAEDCFSLESQLRGHLLNWPRIRNIARVPGDEMESGFKKLLPEKNSQEENFDLLNRRIYGKAEGDGDDLSPVLYRDKLVKSFNTRGYVKFSNLAKISRPKKKMKKNVVMENEGLKGDKGIGKNDICMVEVVVNRYREEDDMAGLLDDDFEGGKWRGSTRLLLLDERFAGKEANELPEAIKVLLKEGVKLGQICELVTCRLTLLYNYWQMSEILEGLLPKGLIVPTAFEMVGHIAHLNLREEHLPFKKTIAQVVLDKNKPKIKTVVNKIDSIQNDYRTMQLEVLAGNHSLMTTVVENGFRFHVDLATVYVFYTYMPIEL</sequence>
<evidence type="ECO:0000256" key="5">
    <source>
        <dbReference type="ARBA" id="ARBA00022691"/>
    </source>
</evidence>
<keyword evidence="4" id="KW-0808">Transferase</keyword>
<organism evidence="9 10">
    <name type="scientific">Coptis chinensis</name>
    <dbReference type="NCBI Taxonomy" id="261450"/>
    <lineage>
        <taxon>Eukaryota</taxon>
        <taxon>Viridiplantae</taxon>
        <taxon>Streptophyta</taxon>
        <taxon>Embryophyta</taxon>
        <taxon>Tracheophyta</taxon>
        <taxon>Spermatophyta</taxon>
        <taxon>Magnoliopsida</taxon>
        <taxon>Ranunculales</taxon>
        <taxon>Ranunculaceae</taxon>
        <taxon>Coptidoideae</taxon>
        <taxon>Coptis</taxon>
    </lineage>
</organism>
<dbReference type="Gene3D" id="3.30.300.110">
    <property type="entry name" value="Met-10+ protein-like domains"/>
    <property type="match status" value="1"/>
</dbReference>
<evidence type="ECO:0000256" key="1">
    <source>
        <dbReference type="ARBA" id="ARBA00009775"/>
    </source>
</evidence>
<proteinExistence type="inferred from homology"/>
<keyword evidence="5" id="KW-0949">S-adenosyl-L-methionine</keyword>
<comment type="catalytic activity">
    <reaction evidence="7">
        <text>guanosine(37) in tRNA + S-adenosyl-L-methionine = N(1)-methylguanosine(37) in tRNA + S-adenosyl-L-homocysteine + H(+)</text>
        <dbReference type="Rhea" id="RHEA:36899"/>
        <dbReference type="Rhea" id="RHEA-COMP:10145"/>
        <dbReference type="Rhea" id="RHEA-COMP:10147"/>
        <dbReference type="ChEBI" id="CHEBI:15378"/>
        <dbReference type="ChEBI" id="CHEBI:57856"/>
        <dbReference type="ChEBI" id="CHEBI:59789"/>
        <dbReference type="ChEBI" id="CHEBI:73542"/>
        <dbReference type="ChEBI" id="CHEBI:74269"/>
        <dbReference type="EC" id="2.1.1.228"/>
    </reaction>
</comment>
<keyword evidence="6" id="KW-0819">tRNA processing</keyword>
<comment type="similarity">
    <text evidence="1">Belongs to the class I-like SAM-binding methyltransferase superfamily. TRM5/TYW2 family.</text>
</comment>
<dbReference type="PANTHER" id="PTHR23245">
    <property type="entry name" value="TRNA METHYLTRANSFERASE"/>
    <property type="match status" value="1"/>
</dbReference>
<dbReference type="Pfam" id="PF25133">
    <property type="entry name" value="TYW2_N_2"/>
    <property type="match status" value="1"/>
</dbReference>
<gene>
    <name evidence="9" type="ORF">IFM89_014474</name>
</gene>
<evidence type="ECO:0000259" key="8">
    <source>
        <dbReference type="PROSITE" id="PS51684"/>
    </source>
</evidence>
<dbReference type="InterPro" id="IPR029063">
    <property type="entry name" value="SAM-dependent_MTases_sf"/>
</dbReference>
<evidence type="ECO:0000313" key="10">
    <source>
        <dbReference type="Proteomes" id="UP000631114"/>
    </source>
</evidence>
<dbReference type="GO" id="GO:0070901">
    <property type="term" value="P:mitochondrial tRNA methylation"/>
    <property type="evidence" value="ECO:0007669"/>
    <property type="project" value="UniProtKB-ARBA"/>
</dbReference>
<dbReference type="GO" id="GO:0052906">
    <property type="term" value="F:tRNA (guanine(37)-N1)-methyltransferase activity"/>
    <property type="evidence" value="ECO:0007669"/>
    <property type="project" value="UniProtKB-EC"/>
</dbReference>
<dbReference type="GO" id="GO:0002939">
    <property type="term" value="P:tRNA N1-guanine methylation"/>
    <property type="evidence" value="ECO:0007669"/>
    <property type="project" value="TreeGrafter"/>
</dbReference>